<sequence length="116" mass="12638">MRYVMILTGDETHWFDEEQGAALMEEVTAWWEKWAAAGKLVEGGAELQHSKTAKTVGPGADGKPTVTDGPYLELKEVVGGFILMEADDIDDAVAVAAGWPGIRLGDRVEVRPLLER</sequence>
<evidence type="ECO:0000313" key="3">
    <source>
        <dbReference type="EMBL" id="GIE98962.1"/>
    </source>
</evidence>
<evidence type="ECO:0000259" key="2">
    <source>
        <dbReference type="Pfam" id="PF03795"/>
    </source>
</evidence>
<dbReference type="Pfam" id="PF03795">
    <property type="entry name" value="YCII"/>
    <property type="match status" value="1"/>
</dbReference>
<dbReference type="RefSeq" id="WP_203785983.1">
    <property type="nucleotide sequence ID" value="NZ_BOMV01000069.1"/>
</dbReference>
<reference evidence="3" key="1">
    <citation type="submission" date="2021-01" db="EMBL/GenBank/DDBJ databases">
        <title>Whole genome shotgun sequence of Actinoplanes rishiriensis NBRC 108556.</title>
        <authorList>
            <person name="Komaki H."/>
            <person name="Tamura T."/>
        </authorList>
    </citation>
    <scope>NUCLEOTIDE SEQUENCE</scope>
    <source>
        <strain evidence="3">NBRC 108556</strain>
    </source>
</reference>
<protein>
    <recommendedName>
        <fullName evidence="2">YCII-related domain-containing protein</fullName>
    </recommendedName>
</protein>
<dbReference type="PANTHER" id="PTHR35174:SF3">
    <property type="entry name" value="BLL7171 PROTEIN"/>
    <property type="match status" value="1"/>
</dbReference>
<keyword evidence="4" id="KW-1185">Reference proteome</keyword>
<dbReference type="Gene3D" id="3.30.70.1060">
    <property type="entry name" value="Dimeric alpha+beta barrel"/>
    <property type="match status" value="1"/>
</dbReference>
<dbReference type="EMBL" id="BOMV01000069">
    <property type="protein sequence ID" value="GIE98962.1"/>
    <property type="molecule type" value="Genomic_DNA"/>
</dbReference>
<gene>
    <name evidence="3" type="ORF">Ari01nite_64270</name>
</gene>
<dbReference type="PANTHER" id="PTHR35174">
    <property type="entry name" value="BLL7171 PROTEIN-RELATED"/>
    <property type="match status" value="1"/>
</dbReference>
<dbReference type="AlphaFoldDB" id="A0A919N295"/>
<dbReference type="SUPFAM" id="SSF54909">
    <property type="entry name" value="Dimeric alpha+beta barrel"/>
    <property type="match status" value="1"/>
</dbReference>
<evidence type="ECO:0000313" key="4">
    <source>
        <dbReference type="Proteomes" id="UP000636960"/>
    </source>
</evidence>
<evidence type="ECO:0000256" key="1">
    <source>
        <dbReference type="ARBA" id="ARBA00007689"/>
    </source>
</evidence>
<name>A0A919N295_9ACTN</name>
<dbReference type="InterPro" id="IPR005545">
    <property type="entry name" value="YCII"/>
</dbReference>
<proteinExistence type="inferred from homology"/>
<comment type="caution">
    <text evidence="3">The sequence shown here is derived from an EMBL/GenBank/DDBJ whole genome shotgun (WGS) entry which is preliminary data.</text>
</comment>
<feature type="domain" description="YCII-related" evidence="2">
    <location>
        <begin position="1"/>
        <end position="110"/>
    </location>
</feature>
<dbReference type="Proteomes" id="UP000636960">
    <property type="component" value="Unassembled WGS sequence"/>
</dbReference>
<organism evidence="3 4">
    <name type="scientific">Paractinoplanes rishiriensis</name>
    <dbReference type="NCBI Taxonomy" id="1050105"/>
    <lineage>
        <taxon>Bacteria</taxon>
        <taxon>Bacillati</taxon>
        <taxon>Actinomycetota</taxon>
        <taxon>Actinomycetes</taxon>
        <taxon>Micromonosporales</taxon>
        <taxon>Micromonosporaceae</taxon>
        <taxon>Paractinoplanes</taxon>
    </lineage>
</organism>
<comment type="similarity">
    <text evidence="1">Belongs to the YciI family.</text>
</comment>
<dbReference type="InterPro" id="IPR011008">
    <property type="entry name" value="Dimeric_a/b-barrel"/>
</dbReference>
<accession>A0A919N295</accession>